<dbReference type="InterPro" id="IPR038287">
    <property type="entry name" value="Cse2_sf"/>
</dbReference>
<evidence type="ECO:0000313" key="2">
    <source>
        <dbReference type="Proteomes" id="UP000623795"/>
    </source>
</evidence>
<protein>
    <submittedName>
        <fullName evidence="1">Type I-E CRISPR-associated protein Cse2/CasB</fullName>
    </submittedName>
</protein>
<dbReference type="Pfam" id="PF09485">
    <property type="entry name" value="CRISPR_Cse2"/>
    <property type="match status" value="1"/>
</dbReference>
<gene>
    <name evidence="1" type="primary">casB</name>
    <name evidence="1" type="ORF">GPA22_13630</name>
</gene>
<dbReference type="RefSeq" id="WP_169256620.1">
    <property type="nucleotide sequence ID" value="NZ_WTVN01000020.1"/>
</dbReference>
<evidence type="ECO:0000313" key="1">
    <source>
        <dbReference type="EMBL" id="NMG44764.1"/>
    </source>
</evidence>
<dbReference type="EMBL" id="WTVN01000020">
    <property type="protein sequence ID" value="NMG44764.1"/>
    <property type="molecule type" value="Genomic_DNA"/>
</dbReference>
<proteinExistence type="predicted"/>
<name>A0ABX1PZ85_9RHOO</name>
<dbReference type="Proteomes" id="UP000623795">
    <property type="component" value="Unassembled WGS sequence"/>
</dbReference>
<dbReference type="CDD" id="cd09731">
    <property type="entry name" value="Cse2_I-E"/>
    <property type="match status" value="1"/>
</dbReference>
<reference evidence="1 2" key="1">
    <citation type="submission" date="2019-12" db="EMBL/GenBank/DDBJ databases">
        <title>Comparative genomics gives insights into the taxonomy of the Azoarcus-Aromatoleum group and reveals separate origins of nif in the plant-associated Azoarcus and non-plant-associated Aromatoleum sub-groups.</title>
        <authorList>
            <person name="Lafos M."/>
            <person name="Maluk M."/>
            <person name="Batista M."/>
            <person name="Junghare M."/>
            <person name="Carmona M."/>
            <person name="Faoro H."/>
            <person name="Cruz L.M."/>
            <person name="Battistoni F."/>
            <person name="De Souza E."/>
            <person name="Pedrosa F."/>
            <person name="Chen W.-M."/>
            <person name="Poole P.S."/>
            <person name="Dixon R.A."/>
            <person name="James E.K."/>
        </authorList>
    </citation>
    <scope>NUCLEOTIDE SEQUENCE [LARGE SCALE GENOMIC DNA]</scope>
    <source>
        <strain evidence="1 2">Td21</strain>
    </source>
</reference>
<sequence length="206" mass="23379">MTEKLRFLSPAQAETVRNWWYALQPHSEDEPEPNKRFSMFTRRDRAELRRCETPDQVLLLGAFVRLAHALLPLEAGKQTPYVEGDATAYALVAGLLAHVETDLKDGSSFGARLGETNDADRPHMSAMRFARLQTASTEAEFFQLGRRAIQLVGKKADVVMLADDLLAWVREFRGHQPGKPKDRLRVRWATEYFTAAKHLESNKDLA</sequence>
<dbReference type="InterPro" id="IPR013382">
    <property type="entry name" value="CRISPR-assoc_prot_Cse2"/>
</dbReference>
<accession>A0ABX1PZ85</accession>
<organism evidence="1 2">
    <name type="scientific">Aromatoleum toluvorans</name>
    <dbReference type="NCBI Taxonomy" id="92002"/>
    <lineage>
        <taxon>Bacteria</taxon>
        <taxon>Pseudomonadati</taxon>
        <taxon>Pseudomonadota</taxon>
        <taxon>Betaproteobacteria</taxon>
        <taxon>Rhodocyclales</taxon>
        <taxon>Rhodocyclaceae</taxon>
        <taxon>Aromatoleum</taxon>
    </lineage>
</organism>
<comment type="caution">
    <text evidence="1">The sequence shown here is derived from an EMBL/GenBank/DDBJ whole genome shotgun (WGS) entry which is preliminary data.</text>
</comment>
<dbReference type="NCBIfam" id="TIGR02548">
    <property type="entry name" value="casB_cse2"/>
    <property type="match status" value="1"/>
</dbReference>
<dbReference type="Gene3D" id="1.10.520.40">
    <property type="entry name" value="CRISPR-associated protein Cse2"/>
    <property type="match status" value="1"/>
</dbReference>
<keyword evidence="2" id="KW-1185">Reference proteome</keyword>